<protein>
    <recommendedName>
        <fullName evidence="4">Periplasmic protein</fullName>
    </recommendedName>
</protein>
<dbReference type="AlphaFoldDB" id="A0A948WWB9"/>
<evidence type="ECO:0008006" key="4">
    <source>
        <dbReference type="Google" id="ProtNLM"/>
    </source>
</evidence>
<keyword evidence="1" id="KW-0732">Signal</keyword>
<reference evidence="2" key="1">
    <citation type="journal article" date="2021" name="PeerJ">
        <title>Extensive microbial diversity within the chicken gut microbiome revealed by metagenomics and culture.</title>
        <authorList>
            <person name="Gilroy R."/>
            <person name="Ravi A."/>
            <person name="Getino M."/>
            <person name="Pursley I."/>
            <person name="Horton D.L."/>
            <person name="Alikhan N.F."/>
            <person name="Baker D."/>
            <person name="Gharbi K."/>
            <person name="Hall N."/>
            <person name="Watson M."/>
            <person name="Adriaenssens E.M."/>
            <person name="Foster-Nyarko E."/>
            <person name="Jarju S."/>
            <person name="Secka A."/>
            <person name="Antonio M."/>
            <person name="Oren A."/>
            <person name="Chaudhuri R.R."/>
            <person name="La Ragione R."/>
            <person name="Hildebrand F."/>
            <person name="Pallen M.J."/>
        </authorList>
    </citation>
    <scope>NUCLEOTIDE SEQUENCE</scope>
    <source>
        <strain evidence="2">G4-2901</strain>
    </source>
</reference>
<comment type="caution">
    <text evidence="2">The sequence shown here is derived from an EMBL/GenBank/DDBJ whole genome shotgun (WGS) entry which is preliminary data.</text>
</comment>
<dbReference type="Proteomes" id="UP000783796">
    <property type="component" value="Unassembled WGS sequence"/>
</dbReference>
<dbReference type="EMBL" id="JAHLFW010000038">
    <property type="protein sequence ID" value="MBU3837479.1"/>
    <property type="molecule type" value="Genomic_DNA"/>
</dbReference>
<evidence type="ECO:0000313" key="3">
    <source>
        <dbReference type="Proteomes" id="UP000783796"/>
    </source>
</evidence>
<sequence length="177" mass="20608">MKTRLMTLVVMMAVSISSFSVMAQNAQDVPAQRRVKQKPTPEQMMDRHVKMMEKKLVMDDATAAKFTPLYKEYLQAMKDCRPVVNKDVKKAEMTDAEIEKAIQDRFDARQKALDVQKKYFKKFKEVLNAKQLQKVFQQPCMMGKMKPGMKNHRMMRSADNQKCMRHANRGECPLQAK</sequence>
<accession>A0A948WWB9</accession>
<feature type="chain" id="PRO_5037785997" description="Periplasmic protein" evidence="1">
    <location>
        <begin position="24"/>
        <end position="177"/>
    </location>
</feature>
<organism evidence="2 3">
    <name type="scientific">Candidatus Phocaeicola faecigallinarum</name>
    <dbReference type="NCBI Taxonomy" id="2838732"/>
    <lineage>
        <taxon>Bacteria</taxon>
        <taxon>Pseudomonadati</taxon>
        <taxon>Bacteroidota</taxon>
        <taxon>Bacteroidia</taxon>
        <taxon>Bacteroidales</taxon>
        <taxon>Bacteroidaceae</taxon>
        <taxon>Phocaeicola</taxon>
    </lineage>
</organism>
<feature type="signal peptide" evidence="1">
    <location>
        <begin position="1"/>
        <end position="23"/>
    </location>
</feature>
<proteinExistence type="predicted"/>
<name>A0A948WWB9_9BACT</name>
<reference evidence="2" key="2">
    <citation type="submission" date="2021-04" db="EMBL/GenBank/DDBJ databases">
        <authorList>
            <person name="Gilroy R."/>
        </authorList>
    </citation>
    <scope>NUCLEOTIDE SEQUENCE</scope>
    <source>
        <strain evidence="2">G4-2901</strain>
    </source>
</reference>
<evidence type="ECO:0000313" key="2">
    <source>
        <dbReference type="EMBL" id="MBU3837479.1"/>
    </source>
</evidence>
<evidence type="ECO:0000256" key="1">
    <source>
        <dbReference type="SAM" id="SignalP"/>
    </source>
</evidence>
<gene>
    <name evidence="2" type="ORF">H9777_03985</name>
</gene>